<dbReference type="GO" id="GO:0004521">
    <property type="term" value="F:RNA endonuclease activity"/>
    <property type="evidence" value="ECO:0007669"/>
    <property type="project" value="UniProtKB-UniRule"/>
</dbReference>
<evidence type="ECO:0000256" key="6">
    <source>
        <dbReference type="ARBA" id="ARBA00022801"/>
    </source>
</evidence>
<keyword evidence="8 10" id="KW-0269">Exonuclease</keyword>
<evidence type="ECO:0000313" key="14">
    <source>
        <dbReference type="Proteomes" id="UP000003346"/>
    </source>
</evidence>
<evidence type="ECO:0000256" key="11">
    <source>
        <dbReference type="SAM" id="MobiDB-lite"/>
    </source>
</evidence>
<keyword evidence="6 10" id="KW-0378">Hydrolase</keyword>
<dbReference type="InterPro" id="IPR036866">
    <property type="entry name" value="RibonucZ/Hydroxyglut_hydro"/>
</dbReference>
<dbReference type="PANTHER" id="PTHR43694:SF4">
    <property type="entry name" value="RIBONUCLEASE J 2"/>
    <property type="match status" value="1"/>
</dbReference>
<keyword evidence="9 10" id="KW-0694">RNA-binding</keyword>
<dbReference type="InterPro" id="IPR041636">
    <property type="entry name" value="RNase_J_C"/>
</dbReference>
<dbReference type="Pfam" id="PF22505">
    <property type="entry name" value="RNase_J_b_CASP"/>
    <property type="match status" value="1"/>
</dbReference>
<keyword evidence="2 10" id="KW-0698">rRNA processing</keyword>
<keyword evidence="4" id="KW-0479">Metal-binding</keyword>
<dbReference type="InterPro" id="IPR030854">
    <property type="entry name" value="RNase_J_bac"/>
</dbReference>
<keyword evidence="3 10" id="KW-0540">Nuclease</keyword>
<dbReference type="PANTHER" id="PTHR43694">
    <property type="entry name" value="RIBONUCLEASE J"/>
    <property type="match status" value="1"/>
</dbReference>
<keyword evidence="7" id="KW-0862">Zinc</keyword>
<evidence type="ECO:0000313" key="13">
    <source>
        <dbReference type="EMBL" id="EAV39540.1"/>
    </source>
</evidence>
<reference evidence="13 14" key="1">
    <citation type="submission" date="2006-11" db="EMBL/GenBank/DDBJ databases">
        <authorList>
            <consortium name="Laboratoire de Microbiologie (Universite Bourgogne)"/>
            <consortium name="GENOME Express"/>
            <consortium name="UMR Oenologie Ampelologie (Universite Bordeaux 2)"/>
            <person name="Guzzo J."/>
        </authorList>
    </citation>
    <scope>NUCLEOTIDE SEQUENCE [LARGE SCALE GENOMIC DNA]</scope>
    <source>
        <strain evidence="13 14">ATCC BAA-1163</strain>
    </source>
</reference>
<organism evidence="13 14">
    <name type="scientific">Oenococcus oeni ATCC BAA-1163</name>
    <dbReference type="NCBI Taxonomy" id="379360"/>
    <lineage>
        <taxon>Bacteria</taxon>
        <taxon>Bacillati</taxon>
        <taxon>Bacillota</taxon>
        <taxon>Bacilli</taxon>
        <taxon>Lactobacillales</taxon>
        <taxon>Lactobacillaceae</taxon>
        <taxon>Oenococcus</taxon>
    </lineage>
</organism>
<dbReference type="Gene3D" id="3.40.50.10710">
    <property type="entry name" value="Metallo-hydrolase/oxidoreductase"/>
    <property type="match status" value="1"/>
</dbReference>
<evidence type="ECO:0000259" key="12">
    <source>
        <dbReference type="SMART" id="SM00849"/>
    </source>
</evidence>
<dbReference type="AlphaFoldDB" id="A0NIV8"/>
<protein>
    <recommendedName>
        <fullName evidence="10">Ribonuclease J</fullName>
        <shortName evidence="10">RNase J</shortName>
        <ecNumber evidence="10">3.1.-.-</ecNumber>
    </recommendedName>
</protein>
<feature type="region of interest" description="Disordered" evidence="11">
    <location>
        <begin position="564"/>
        <end position="617"/>
    </location>
</feature>
<dbReference type="GO" id="GO:0004534">
    <property type="term" value="F:5'-3' RNA exonuclease activity"/>
    <property type="evidence" value="ECO:0007669"/>
    <property type="project" value="UniProtKB-UniRule"/>
</dbReference>
<evidence type="ECO:0000256" key="4">
    <source>
        <dbReference type="ARBA" id="ARBA00022723"/>
    </source>
</evidence>
<dbReference type="GO" id="GO:0005737">
    <property type="term" value="C:cytoplasm"/>
    <property type="evidence" value="ECO:0007669"/>
    <property type="project" value="UniProtKB-SubCell"/>
</dbReference>
<evidence type="ECO:0000256" key="1">
    <source>
        <dbReference type="ARBA" id="ARBA00022490"/>
    </source>
</evidence>
<comment type="caution">
    <text evidence="13">The sequence shown here is derived from an EMBL/GenBank/DDBJ whole genome shotgun (WGS) entry which is preliminary data.</text>
</comment>
<name>A0NIV8_OENOE</name>
<dbReference type="Gene3D" id="3.10.20.580">
    <property type="match status" value="1"/>
</dbReference>
<keyword evidence="5 10" id="KW-0255">Endonuclease</keyword>
<evidence type="ECO:0000256" key="8">
    <source>
        <dbReference type="ARBA" id="ARBA00022839"/>
    </source>
</evidence>
<dbReference type="EMBL" id="AAUV01000048">
    <property type="protein sequence ID" value="EAV39540.1"/>
    <property type="molecule type" value="Genomic_DNA"/>
</dbReference>
<dbReference type="Proteomes" id="UP000003346">
    <property type="component" value="Unassembled WGS sequence"/>
</dbReference>
<dbReference type="Pfam" id="PF00753">
    <property type="entry name" value="Lactamase_B"/>
    <property type="match status" value="1"/>
</dbReference>
<dbReference type="InterPro" id="IPR001279">
    <property type="entry name" value="Metallo-B-lactamas"/>
</dbReference>
<dbReference type="InterPro" id="IPR055132">
    <property type="entry name" value="RNase_J_b_CASP"/>
</dbReference>
<dbReference type="NCBIfam" id="TIGR00649">
    <property type="entry name" value="MG423"/>
    <property type="match status" value="1"/>
</dbReference>
<dbReference type="HAMAP" id="MF_01491">
    <property type="entry name" value="RNase_J_bact"/>
    <property type="match status" value="1"/>
</dbReference>
<evidence type="ECO:0000256" key="2">
    <source>
        <dbReference type="ARBA" id="ARBA00022552"/>
    </source>
</evidence>
<dbReference type="InterPro" id="IPR004613">
    <property type="entry name" value="RNase_J"/>
</dbReference>
<evidence type="ECO:0000256" key="10">
    <source>
        <dbReference type="HAMAP-Rule" id="MF_01491"/>
    </source>
</evidence>
<dbReference type="GO" id="GO:0006364">
    <property type="term" value="P:rRNA processing"/>
    <property type="evidence" value="ECO:0007669"/>
    <property type="project" value="UniProtKB-UniRule"/>
</dbReference>
<dbReference type="HOGENOM" id="CLU_008727_3_1_9"/>
<dbReference type="GO" id="GO:0008270">
    <property type="term" value="F:zinc ion binding"/>
    <property type="evidence" value="ECO:0007669"/>
    <property type="project" value="InterPro"/>
</dbReference>
<accession>A0NIV8</accession>
<evidence type="ECO:0000256" key="5">
    <source>
        <dbReference type="ARBA" id="ARBA00022759"/>
    </source>
</evidence>
<comment type="caution">
    <text evidence="10">Lacks conserved residue(s) required for the propagation of feature annotation.</text>
</comment>
<feature type="compositionally biased region" description="Basic residues" evidence="11">
    <location>
        <begin position="596"/>
        <end position="606"/>
    </location>
</feature>
<feature type="domain" description="Metallo-beta-lactamase" evidence="12">
    <location>
        <begin position="21"/>
        <end position="221"/>
    </location>
</feature>
<evidence type="ECO:0000256" key="3">
    <source>
        <dbReference type="ARBA" id="ARBA00022722"/>
    </source>
</evidence>
<comment type="similarity">
    <text evidence="10">Belongs to the metallo-beta-lactamase superfamily. RNA-metabolizing metallo-beta-lactamase-like family. Bacterial RNase J subfamily.</text>
</comment>
<evidence type="ECO:0000256" key="9">
    <source>
        <dbReference type="ARBA" id="ARBA00022884"/>
    </source>
</evidence>
<dbReference type="Pfam" id="PF07521">
    <property type="entry name" value="RMMBL"/>
    <property type="match status" value="1"/>
</dbReference>
<dbReference type="InterPro" id="IPR011108">
    <property type="entry name" value="RMMBL"/>
</dbReference>
<dbReference type="Pfam" id="PF17770">
    <property type="entry name" value="RNase_J_C"/>
    <property type="match status" value="1"/>
</dbReference>
<comment type="subcellular location">
    <subcellularLocation>
        <location evidence="10">Cytoplasm</location>
    </subcellularLocation>
</comment>
<dbReference type="SUPFAM" id="SSF56281">
    <property type="entry name" value="Metallo-hydrolase/oxidoreductase"/>
    <property type="match status" value="1"/>
</dbReference>
<sequence length="636" mass="71825">MNNMVKTALSIIPFGGVRENGKNMYAVTVNDEIYILDAGLKYPETDLLGVDVVVPDFNYLVDHADQVVGVFLTHGHADAIGALPYLLEALRVPVFGTEFTLALAKQQVSRRPSLSDFDDYNVITPDSIVEFGKTKVSFFSTTHSIPESVGIVLETEYGQIVYTGDFKFDNTAKGPYKTDYSRLTRIGQRGVLALLADVNGVETPGESVSESAIDEFVFQTFRENADRRIIVATVASNVQRIQEVINSAYQTGRKIAISGNDLEQVVKTALDSKRLNLPTSYNKLFTNIKNLKSVEPNKLVILETGKMGEPIRDLQRMAKGDDRYVSFNENDLIFVATTPSISSESIMAKTRDLIFRRGANVVSIKDNLRSSGHASQNDLQFMLNFIKPDYFFPVSGEYRVFSVADFLAQEVGIKKNHIFLSMKGDQYKFDPENKKFTLEDSFEVDDTMIDGSGNTDVGNIVLRDRKMLSEDGVVIAAATIDRKKKKVVAAPRITTRGFIFVKTNRELIHESAKVMVDQIELYLDNTDDFDWNDLKSGVKDAMSKFFYEQTKRRPVVMPVVMEVNQNRRPNSKKKTENNQNQKKQVAEEQSKTRNNQNRRPRQRVKSTPRSIRPKKETIEKINAKLAEKQQNIEEHV</sequence>
<dbReference type="InterPro" id="IPR042173">
    <property type="entry name" value="RNase_J_2"/>
</dbReference>
<comment type="function">
    <text evidence="10">An RNase that has 5'-3' exonuclease and possibly endonuclease activity. Involved in maturation of rRNA and in some organisms also mRNA maturation and/or decay.</text>
</comment>
<comment type="subunit">
    <text evidence="10">Homodimer, may be a subunit of the RNA degradosome.</text>
</comment>
<keyword evidence="1 10" id="KW-0963">Cytoplasm</keyword>
<proteinExistence type="inferred from homology"/>
<dbReference type="SMART" id="SM00849">
    <property type="entry name" value="Lactamase_B"/>
    <property type="match status" value="1"/>
</dbReference>
<dbReference type="GO" id="GO:0003723">
    <property type="term" value="F:RNA binding"/>
    <property type="evidence" value="ECO:0007669"/>
    <property type="project" value="UniProtKB-UniRule"/>
</dbReference>
<dbReference type="CDD" id="cd07714">
    <property type="entry name" value="RNaseJ_MBL-fold"/>
    <property type="match status" value="1"/>
</dbReference>
<gene>
    <name evidence="10" type="primary">rnj</name>
    <name evidence="13" type="ORF">OENOO_53016</name>
</gene>
<evidence type="ECO:0000256" key="7">
    <source>
        <dbReference type="ARBA" id="ARBA00022833"/>
    </source>
</evidence>
<dbReference type="Gene3D" id="3.60.15.10">
    <property type="entry name" value="Ribonuclease Z/Hydroxyacylglutathione hydrolase-like"/>
    <property type="match status" value="1"/>
</dbReference>
<dbReference type="EC" id="3.1.-.-" evidence="10"/>